<dbReference type="Proteomes" id="UP001516588">
    <property type="component" value="Unassembled WGS sequence"/>
</dbReference>
<evidence type="ECO:0000256" key="1">
    <source>
        <dbReference type="SAM" id="MobiDB-lite"/>
    </source>
</evidence>
<dbReference type="RefSeq" id="WP_226385351.1">
    <property type="nucleotide sequence ID" value="NZ_JADCKA010000008.1"/>
</dbReference>
<protein>
    <submittedName>
        <fullName evidence="2">Uncharacterized protein</fullName>
    </submittedName>
</protein>
<comment type="caution">
    <text evidence="2">The sequence shown here is derived from an EMBL/GenBank/DDBJ whole genome shotgun (WGS) entry which is preliminary data.</text>
</comment>
<evidence type="ECO:0000313" key="2">
    <source>
        <dbReference type="EMBL" id="MBE5035702.1"/>
    </source>
</evidence>
<accession>A0ABR9QXU8</accession>
<sequence length="146" mass="16284">MAAKNEVAKNAVETEVEKTLNEEEKVDFAKLRAELKAELKAEIAAEMESYKGEVSEPATSKVQMGESKEELEYLNEKVEVLIPRGPTDPATYTVTHNGTSYQIKRGVKVMIPRKVKNIIDRSMAQQAAAMDFEDANAFDPSVFETK</sequence>
<gene>
    <name evidence="2" type="ORF">INF20_05335</name>
</gene>
<keyword evidence="3" id="KW-1185">Reference proteome</keyword>
<reference evidence="2 3" key="1">
    <citation type="submission" date="2020-10" db="EMBL/GenBank/DDBJ databases">
        <title>ChiBAC.</title>
        <authorList>
            <person name="Zenner C."/>
            <person name="Hitch T.C.A."/>
            <person name="Clavel T."/>
        </authorList>
    </citation>
    <scope>NUCLEOTIDE SEQUENCE [LARGE SCALE GENOMIC DNA]</scope>
    <source>
        <strain evidence="2 3">DSM 108706</strain>
    </source>
</reference>
<proteinExistence type="predicted"/>
<evidence type="ECO:0000313" key="3">
    <source>
        <dbReference type="Proteomes" id="UP001516588"/>
    </source>
</evidence>
<dbReference type="EMBL" id="JADCKA010000008">
    <property type="protein sequence ID" value="MBE5035702.1"/>
    <property type="molecule type" value="Genomic_DNA"/>
</dbReference>
<organism evidence="2 3">
    <name type="scientific">Gallibacter intestinalis</name>
    <dbReference type="NCBI Taxonomy" id="2779356"/>
    <lineage>
        <taxon>Bacteria</taxon>
        <taxon>Bacillati</taxon>
        <taxon>Bacillota</taxon>
        <taxon>Clostridia</taxon>
        <taxon>Eubacteriales</taxon>
        <taxon>Eubacteriaceae</taxon>
        <taxon>Gallibacter</taxon>
    </lineage>
</organism>
<feature type="region of interest" description="Disordered" evidence="1">
    <location>
        <begin position="49"/>
        <end position="68"/>
    </location>
</feature>
<name>A0ABR9QXU8_9FIRM</name>